<dbReference type="EMBL" id="MT418680">
    <property type="protein sequence ID" value="QKF93845.1"/>
    <property type="molecule type" value="Genomic_DNA"/>
</dbReference>
<reference evidence="1 2" key="1">
    <citation type="submission" date="2020-04" db="EMBL/GenBank/DDBJ databases">
        <title>Advantages and limits of metagenomic assembly and binning of a giant virus.</title>
        <authorList>
            <person name="Schulz F."/>
            <person name="Andreani J."/>
            <person name="Francis R."/>
            <person name="Boudjemaa H."/>
            <person name="Bou Khalil J.Y."/>
            <person name="Lee J."/>
            <person name="La Scola B."/>
            <person name="Woyke T."/>
        </authorList>
    </citation>
    <scope>NUCLEOTIDE SEQUENCE [LARGE SCALE GENOMIC DNA]</scope>
    <source>
        <strain evidence="1 2">FV1/VV64</strain>
    </source>
</reference>
<dbReference type="Proteomes" id="UP001162001">
    <property type="component" value="Segment"/>
</dbReference>
<evidence type="ECO:0000313" key="1">
    <source>
        <dbReference type="EMBL" id="QKF93845.1"/>
    </source>
</evidence>
<organism evidence="1 2">
    <name type="scientific">Fadolivirus FV1/VV64</name>
    <dbReference type="NCBI Taxonomy" id="3070911"/>
    <lineage>
        <taxon>Viruses</taxon>
        <taxon>Varidnaviria</taxon>
        <taxon>Bamfordvirae</taxon>
        <taxon>Nucleocytoviricota</taxon>
        <taxon>Megaviricetes</taxon>
        <taxon>Imitervirales</taxon>
        <taxon>Mimiviridae</taxon>
        <taxon>Klosneuvirinae</taxon>
        <taxon>Fadolivirus</taxon>
        <taxon>Fadolivirus algeromassiliense</taxon>
    </lineage>
</organism>
<protein>
    <submittedName>
        <fullName evidence="1">RING-like rtf2 domain C2HC2-type</fullName>
    </submittedName>
</protein>
<name>A0A7D3QU39_9VIRU</name>
<sequence>MSGTEDLINRVSIYNKISNSNNRDDFISNINSIKNDKIRNNNQAKKELFKNKKIKDLCNEFMFDELDIMIGGSTAMVAVYKPANFVPNDLDMYIKNINYDKLLKIEDGIKRVFTNCNIMVIRSVITITWIIYKDDKLVYQIQLNILKIKSWAEIFITYHADITCMGYDVLNGMFVYLKGRWENIVKNKVHYFCNIFSCDTQTSLNKAVKKYTERKFKSVALYINEGGGGDIFSNKNNINVSDEDTPINYPTSSNYPIISDYSYYTKNKLLQYLMEKYKRIENIFYSSSVKNIFSDQNTPMGINMWKLANDPKFISFIEAPSKITIKCDNKDNCNCDNVCPIELSHHNVFVKNKNCNHKLSLRTYIFNPLNKCPVCRSSYEAVDFLFIS</sequence>
<accession>A0A7D3QU39</accession>
<keyword evidence="2" id="KW-1185">Reference proteome</keyword>
<gene>
    <name evidence="1" type="ORF">Fadolivirus_1_387</name>
</gene>
<evidence type="ECO:0000313" key="2">
    <source>
        <dbReference type="Proteomes" id="UP001162001"/>
    </source>
</evidence>
<proteinExistence type="predicted"/>